<dbReference type="Pfam" id="PF13785">
    <property type="entry name" value="DUF4178"/>
    <property type="match status" value="2"/>
</dbReference>
<reference evidence="3 4" key="1">
    <citation type="submission" date="2015-07" db="EMBL/GenBank/DDBJ databases">
        <title>Genome analysis of myxobacterium Chondromyces crocatus Cm c5 reveals a high potential for natural compound synthesis and the genetic basis for the loss of fruiting body formation.</title>
        <authorList>
            <person name="Zaburannyi N."/>
            <person name="Bunk B."/>
            <person name="Maier J."/>
            <person name="Overmann J."/>
            <person name="Mueller R."/>
        </authorList>
    </citation>
    <scope>NUCLEOTIDE SEQUENCE [LARGE SCALE GENOMIC DNA]</scope>
    <source>
        <strain evidence="3 4">Cm c5</strain>
    </source>
</reference>
<keyword evidence="1" id="KW-1133">Transmembrane helix</keyword>
<gene>
    <name evidence="3" type="ORF">CMC5_037240</name>
</gene>
<keyword evidence="1" id="KW-0812">Transmembrane</keyword>
<sequence length="468" mass="49508">MTFRFAGAAAQVCKHCKFVVARTDRNLQAVGRMSDLVDIPTPLQLGVMGRWGNEPFVVDGRVQLDREGAPGAPWQEHFVTFPNSGRWCWVASAQGRWYSTSEVALPPGGLPPLGSLRPGAQIQLQGYGVFTVAEVGRRRVISGEGELPSVAAPGIPTGYADIAGPNGAFGTLDYGDGQRIPPKLYLGGQIDPAVLQLASGAPVQQAEAQVTALSCPTCGGNLPLVAPSTAERIVCRYCGTASDLRQGALVALGQAPRPPMEPYVPIGAEGQLRGMRVICIGFVIRGCTVEGERYRWREYLLYAGPRTGYLWLMEEDGAWQLVTPIPPGEVAVAGGSAMFRGASYTFKQRVDAEVEYVIGEFYWKVEIGERVRATEFQGPGGKVSVEEAPSEVTYSFCEPLPGKELASAFNLQPPPVALDASAQGGGLCTIILIVGVILLIIFFIAISDCSGGGGGGGVFIGPSFGGGK</sequence>
<evidence type="ECO:0000256" key="1">
    <source>
        <dbReference type="SAM" id="Phobius"/>
    </source>
</evidence>
<dbReference type="AlphaFoldDB" id="A0A0K1EFE0"/>
<evidence type="ECO:0000313" key="3">
    <source>
        <dbReference type="EMBL" id="AKT39575.1"/>
    </source>
</evidence>
<evidence type="ECO:0000259" key="2">
    <source>
        <dbReference type="Pfam" id="PF13785"/>
    </source>
</evidence>
<name>A0A0K1EFE0_CHOCO</name>
<proteinExistence type="predicted"/>
<feature type="domain" description="DUF4178" evidence="2">
    <location>
        <begin position="266"/>
        <end position="390"/>
    </location>
</feature>
<accession>A0A0K1EFE0</accession>
<feature type="transmembrane region" description="Helical" evidence="1">
    <location>
        <begin position="424"/>
        <end position="446"/>
    </location>
</feature>
<dbReference type="KEGG" id="ccro:CMC5_037240"/>
<protein>
    <recommendedName>
        <fullName evidence="2">DUF4178 domain-containing protein</fullName>
    </recommendedName>
</protein>
<evidence type="ECO:0000313" key="4">
    <source>
        <dbReference type="Proteomes" id="UP000067626"/>
    </source>
</evidence>
<dbReference type="Proteomes" id="UP000067626">
    <property type="component" value="Chromosome"/>
</dbReference>
<dbReference type="InterPro" id="IPR025235">
    <property type="entry name" value="DUF4178"/>
</dbReference>
<keyword evidence="1" id="KW-0472">Membrane</keyword>
<dbReference type="STRING" id="52.CMC5_037240"/>
<keyword evidence="4" id="KW-1185">Reference proteome</keyword>
<dbReference type="EMBL" id="CP012159">
    <property type="protein sequence ID" value="AKT39575.1"/>
    <property type="molecule type" value="Genomic_DNA"/>
</dbReference>
<feature type="domain" description="DUF4178" evidence="2">
    <location>
        <begin position="44"/>
        <end position="192"/>
    </location>
</feature>
<organism evidence="3 4">
    <name type="scientific">Chondromyces crocatus</name>
    <dbReference type="NCBI Taxonomy" id="52"/>
    <lineage>
        <taxon>Bacteria</taxon>
        <taxon>Pseudomonadati</taxon>
        <taxon>Myxococcota</taxon>
        <taxon>Polyangia</taxon>
        <taxon>Polyangiales</taxon>
        <taxon>Polyangiaceae</taxon>
        <taxon>Chondromyces</taxon>
    </lineage>
</organism>